<keyword evidence="2" id="KW-0472">Membrane</keyword>
<reference evidence="4" key="1">
    <citation type="submission" date="2015-09" db="EMBL/GenBank/DDBJ databases">
        <authorList>
            <person name="Rodrigo-Torres L."/>
            <person name="Arahal D.R."/>
        </authorList>
    </citation>
    <scope>NUCLEOTIDE SEQUENCE [LARGE SCALE GENOMIC DNA]</scope>
    <source>
        <strain evidence="4">CECT 5091</strain>
    </source>
</reference>
<gene>
    <name evidence="3" type="ORF">RUE5091_02596</name>
</gene>
<protein>
    <submittedName>
        <fullName evidence="3">Uncharacterized protein</fullName>
    </submittedName>
</protein>
<sequence length="125" mass="14159">MECGNWVDDFSYVRSLFAVLFVVTGLPVALTEDEQRQRLDVKELGYYSIRVGTLDNPADFPPELHFGVESQIPWVDTHDDLPRIRTENDPQLTSRWVAVGEPKAGPTPPVAKQRKEYEGQSKTAK</sequence>
<evidence type="ECO:0000256" key="2">
    <source>
        <dbReference type="SAM" id="Phobius"/>
    </source>
</evidence>
<keyword evidence="2" id="KW-1133">Transmembrane helix</keyword>
<keyword evidence="4" id="KW-1185">Reference proteome</keyword>
<dbReference type="EMBL" id="CYUD01000007">
    <property type="protein sequence ID" value="CUK04173.1"/>
    <property type="molecule type" value="Genomic_DNA"/>
</dbReference>
<name>A0A0P1IC35_9RHOB</name>
<feature type="region of interest" description="Disordered" evidence="1">
    <location>
        <begin position="95"/>
        <end position="125"/>
    </location>
</feature>
<dbReference type="InterPro" id="IPR011057">
    <property type="entry name" value="Mss4-like_sf"/>
</dbReference>
<evidence type="ECO:0000313" key="4">
    <source>
        <dbReference type="Proteomes" id="UP000051260"/>
    </source>
</evidence>
<proteinExistence type="predicted"/>
<dbReference type="SUPFAM" id="SSF51316">
    <property type="entry name" value="Mss4-like"/>
    <property type="match status" value="1"/>
</dbReference>
<dbReference type="AlphaFoldDB" id="A0A0P1IC35"/>
<evidence type="ECO:0000256" key="1">
    <source>
        <dbReference type="SAM" id="MobiDB-lite"/>
    </source>
</evidence>
<keyword evidence="2" id="KW-0812">Transmembrane</keyword>
<dbReference type="STRING" id="1715692.RUE5091_02596"/>
<accession>A0A0P1IC35</accession>
<evidence type="ECO:0000313" key="3">
    <source>
        <dbReference type="EMBL" id="CUK04173.1"/>
    </source>
</evidence>
<dbReference type="Proteomes" id="UP000051260">
    <property type="component" value="Unassembled WGS sequence"/>
</dbReference>
<organism evidence="3 4">
    <name type="scientific">Ruegeria denitrificans</name>
    <dbReference type="NCBI Taxonomy" id="1715692"/>
    <lineage>
        <taxon>Bacteria</taxon>
        <taxon>Pseudomonadati</taxon>
        <taxon>Pseudomonadota</taxon>
        <taxon>Alphaproteobacteria</taxon>
        <taxon>Rhodobacterales</taxon>
        <taxon>Roseobacteraceae</taxon>
        <taxon>Ruegeria</taxon>
    </lineage>
</organism>
<feature type="transmembrane region" description="Helical" evidence="2">
    <location>
        <begin position="12"/>
        <end position="30"/>
    </location>
</feature>